<name>A0A098QXG9_9SPIO</name>
<protein>
    <recommendedName>
        <fullName evidence="10">C4-dicarboxylate ABC transporter</fullName>
    </recommendedName>
</protein>
<reference evidence="8 9" key="1">
    <citation type="submission" date="2014-05" db="EMBL/GenBank/DDBJ databases">
        <title>De novo Genome Sequence of Spirocheata sp.</title>
        <authorList>
            <person name="Shivani Y."/>
            <person name="Subhash Y."/>
            <person name="Tushar L."/>
            <person name="Sasikala C."/>
            <person name="Ramana C.V."/>
        </authorList>
    </citation>
    <scope>NUCLEOTIDE SEQUENCE [LARGE SCALE GENOMIC DNA]</scope>
    <source>
        <strain evidence="8 9">JC230</strain>
    </source>
</reference>
<comment type="subcellular location">
    <subcellularLocation>
        <location evidence="1">Cell membrane</location>
        <topology evidence="1">Multi-pass membrane protein</topology>
    </subcellularLocation>
</comment>
<feature type="transmembrane region" description="Helical" evidence="7">
    <location>
        <begin position="405"/>
        <end position="426"/>
    </location>
</feature>
<comment type="caution">
    <text evidence="8">The sequence shown here is derived from an EMBL/GenBank/DDBJ whole genome shotgun (WGS) entry which is preliminary data.</text>
</comment>
<evidence type="ECO:0000256" key="7">
    <source>
        <dbReference type="SAM" id="Phobius"/>
    </source>
</evidence>
<dbReference type="EMBL" id="JNUP01000067">
    <property type="protein sequence ID" value="KGE71177.1"/>
    <property type="molecule type" value="Genomic_DNA"/>
</dbReference>
<feature type="transmembrane region" description="Helical" evidence="7">
    <location>
        <begin position="150"/>
        <end position="166"/>
    </location>
</feature>
<keyword evidence="3 7" id="KW-0812">Transmembrane</keyword>
<organism evidence="8 9">
    <name type="scientific">Spirochaeta lutea</name>
    <dbReference type="NCBI Taxonomy" id="1480694"/>
    <lineage>
        <taxon>Bacteria</taxon>
        <taxon>Pseudomonadati</taxon>
        <taxon>Spirochaetota</taxon>
        <taxon>Spirochaetia</taxon>
        <taxon>Spirochaetales</taxon>
        <taxon>Spirochaetaceae</taxon>
        <taxon>Spirochaeta</taxon>
    </lineage>
</organism>
<feature type="transmembrane region" description="Helical" evidence="7">
    <location>
        <begin position="473"/>
        <end position="495"/>
    </location>
</feature>
<dbReference type="PANTHER" id="PTHR43652">
    <property type="entry name" value="BASIC AMINO ACID ANTIPORTER YFCC-RELATED"/>
    <property type="match status" value="1"/>
</dbReference>
<dbReference type="OrthoDB" id="3314392at2"/>
<dbReference type="InterPro" id="IPR051679">
    <property type="entry name" value="DASS-Related_Transporters"/>
</dbReference>
<dbReference type="eggNOG" id="COG1288">
    <property type="taxonomic scope" value="Bacteria"/>
</dbReference>
<feature type="transmembrane region" description="Helical" evidence="7">
    <location>
        <begin position="371"/>
        <end position="393"/>
    </location>
</feature>
<keyword evidence="5 7" id="KW-0472">Membrane</keyword>
<evidence type="ECO:0000313" key="8">
    <source>
        <dbReference type="EMBL" id="KGE71177.1"/>
    </source>
</evidence>
<dbReference type="GO" id="GO:0005886">
    <property type="term" value="C:plasma membrane"/>
    <property type="evidence" value="ECO:0007669"/>
    <property type="project" value="UniProtKB-SubCell"/>
</dbReference>
<evidence type="ECO:0008006" key="10">
    <source>
        <dbReference type="Google" id="ProtNLM"/>
    </source>
</evidence>
<keyword evidence="4 7" id="KW-1133">Transmembrane helix</keyword>
<dbReference type="Pfam" id="PF03606">
    <property type="entry name" value="DcuC"/>
    <property type="match status" value="2"/>
</dbReference>
<keyword evidence="2" id="KW-1003">Cell membrane</keyword>
<feature type="transmembrane region" description="Helical" evidence="7">
    <location>
        <begin position="124"/>
        <end position="144"/>
    </location>
</feature>
<feature type="transmembrane region" description="Helical" evidence="7">
    <location>
        <begin position="446"/>
        <end position="466"/>
    </location>
</feature>
<feature type="transmembrane region" description="Helical" evidence="7">
    <location>
        <begin position="205"/>
        <end position="223"/>
    </location>
</feature>
<evidence type="ECO:0000256" key="3">
    <source>
        <dbReference type="ARBA" id="ARBA00022692"/>
    </source>
</evidence>
<feature type="transmembrane region" description="Helical" evidence="7">
    <location>
        <begin position="12"/>
        <end position="35"/>
    </location>
</feature>
<feature type="transmembrane region" description="Helical" evidence="7">
    <location>
        <begin position="507"/>
        <end position="526"/>
    </location>
</feature>
<feature type="transmembrane region" description="Helical" evidence="7">
    <location>
        <begin position="173"/>
        <end position="193"/>
    </location>
</feature>
<evidence type="ECO:0000256" key="1">
    <source>
        <dbReference type="ARBA" id="ARBA00004651"/>
    </source>
</evidence>
<feature type="region of interest" description="Disordered" evidence="6">
    <location>
        <begin position="264"/>
        <end position="291"/>
    </location>
</feature>
<feature type="transmembrane region" description="Helical" evidence="7">
    <location>
        <begin position="538"/>
        <end position="557"/>
    </location>
</feature>
<dbReference type="AlphaFoldDB" id="A0A098QXG9"/>
<keyword evidence="9" id="KW-1185">Reference proteome</keyword>
<feature type="transmembrane region" description="Helical" evidence="7">
    <location>
        <begin position="344"/>
        <end position="365"/>
    </location>
</feature>
<dbReference type="InterPro" id="IPR018385">
    <property type="entry name" value="C4_dicarb_anaerob_car-like"/>
</dbReference>
<proteinExistence type="predicted"/>
<accession>A0A098QXG9</accession>
<feature type="transmembrane region" description="Helical" evidence="7">
    <location>
        <begin position="83"/>
        <end position="104"/>
    </location>
</feature>
<sequence>MERESSLKIGLKSLLVSAGIILVLMVISGILTVVLPSGEFDRVVEQGRTLVVPGSFEAMEKPDYPVWRWFTAPFEIFFFEGNIALITIILFIIFVSGAITILEVAGVMEDLIRRLVARFQKNKYTLISVLIFLFMAVASFMGIYEGMVPMIIFIVPLSLSLGWDSLTGLGMSLLPMAFGFAAAVTNPFTIAVAQKIADLPLFSGVWLRIIFFIVVYGICLWFVRRHARRVEADPTSSPSFTKDQELRARLGITLAGVSSGASPLGQAGAGGGDASIPGSPTPSGQGDVPLGGVTASPAADTGIAGAGSAPNPARDGINALPVTEAGMDGAGAVEGSAARGHARALNWFASCVGLAVLLVLVSGQIPALSDLAFPVMGLLFLVGGIGGGLFAGMGPGRMVGVFFRGVVNMLPGVLLIMMAYSVKHIIVEGMIMDTILHMAVQTISRTPALASAFLIYLVTLGMNFFIGSASAKAFLMMPILVPLAELVGITRQTAVLAFDFGDGFSNMLFPTNALLLIALGFTVVSYPMWLRWTLKLQGIMLLVTSLFLAAAVVIGFGPF</sequence>
<evidence type="ECO:0000256" key="6">
    <source>
        <dbReference type="SAM" id="MobiDB-lite"/>
    </source>
</evidence>
<evidence type="ECO:0000256" key="5">
    <source>
        <dbReference type="ARBA" id="ARBA00023136"/>
    </source>
</evidence>
<evidence type="ECO:0000256" key="2">
    <source>
        <dbReference type="ARBA" id="ARBA00022475"/>
    </source>
</evidence>
<evidence type="ECO:0000313" key="9">
    <source>
        <dbReference type="Proteomes" id="UP000029692"/>
    </source>
</evidence>
<gene>
    <name evidence="8" type="ORF">DC28_11945</name>
</gene>
<evidence type="ECO:0000256" key="4">
    <source>
        <dbReference type="ARBA" id="ARBA00022989"/>
    </source>
</evidence>
<dbReference type="STRING" id="1480694.DC28_11945"/>
<dbReference type="Proteomes" id="UP000029692">
    <property type="component" value="Unassembled WGS sequence"/>
</dbReference>
<dbReference type="PANTHER" id="PTHR43652:SF2">
    <property type="entry name" value="BASIC AMINO ACID ANTIPORTER YFCC-RELATED"/>
    <property type="match status" value="1"/>
</dbReference>
<dbReference type="RefSeq" id="WP_037548832.1">
    <property type="nucleotide sequence ID" value="NZ_JNUP01000067.1"/>
</dbReference>